<feature type="binding site" evidence="6 7">
    <location>
        <begin position="88"/>
        <end position="93"/>
    </location>
    <ligand>
        <name>FMN</name>
        <dbReference type="ChEBI" id="CHEBI:58210"/>
    </ligand>
</feature>
<keyword evidence="2 6" id="KW-0285">Flavoprotein</keyword>
<feature type="compositionally biased region" description="Low complexity" evidence="8">
    <location>
        <begin position="1"/>
        <end position="30"/>
    </location>
</feature>
<feature type="binding site" evidence="6 7">
    <location>
        <begin position="103"/>
        <end position="104"/>
    </location>
    <ligand>
        <name>FMN</name>
        <dbReference type="ChEBI" id="CHEBI:58210"/>
    </ligand>
</feature>
<dbReference type="Gene3D" id="2.30.110.10">
    <property type="entry name" value="Electron Transport, Fmn-binding Protein, Chain A"/>
    <property type="match status" value="1"/>
</dbReference>
<comment type="cofactor">
    <cofactor evidence="6 7">
        <name>FMN</name>
        <dbReference type="ChEBI" id="CHEBI:58210"/>
    </cofactor>
    <text evidence="6 7">Binds 1 FMN per subunit.</text>
</comment>
<dbReference type="PROSITE" id="PS01064">
    <property type="entry name" value="PYRIDOX_OXIDASE"/>
    <property type="match status" value="1"/>
</dbReference>
<dbReference type="InterPro" id="IPR000659">
    <property type="entry name" value="Pyridox_Oxase"/>
</dbReference>
<dbReference type="UniPathway" id="UPA01068">
    <property type="reaction ID" value="UER00304"/>
</dbReference>
<feature type="binding site" evidence="6">
    <location>
        <position position="93"/>
    </location>
    <ligand>
        <name>substrate</name>
    </ligand>
</feature>
<feature type="binding site" evidence="6 7">
    <location>
        <position position="223"/>
    </location>
    <ligand>
        <name>FMN</name>
        <dbReference type="ChEBI" id="CHEBI:58210"/>
    </ligand>
</feature>
<comment type="caution">
    <text evidence="6">Lacks conserved residue(s) required for the propagation of feature annotation.</text>
</comment>
<dbReference type="EMBL" id="SORZ01000001">
    <property type="protein sequence ID" value="TPW35701.1"/>
    <property type="molecule type" value="Genomic_DNA"/>
</dbReference>
<dbReference type="PANTHER" id="PTHR10851">
    <property type="entry name" value="PYRIDOXINE-5-PHOSPHATE OXIDASE"/>
    <property type="match status" value="1"/>
</dbReference>
<evidence type="ECO:0000256" key="7">
    <source>
        <dbReference type="PIRSR" id="PIRSR000190-2"/>
    </source>
</evidence>
<dbReference type="NCBIfam" id="TIGR00558">
    <property type="entry name" value="pdxH"/>
    <property type="match status" value="1"/>
</dbReference>
<comment type="subunit">
    <text evidence="6">Homodimer.</text>
</comment>
<comment type="catalytic activity">
    <reaction evidence="6">
        <text>pyridoxamine 5'-phosphate + O2 + H2O = pyridoxal 5'-phosphate + H2O2 + NH4(+)</text>
        <dbReference type="Rhea" id="RHEA:15817"/>
        <dbReference type="ChEBI" id="CHEBI:15377"/>
        <dbReference type="ChEBI" id="CHEBI:15379"/>
        <dbReference type="ChEBI" id="CHEBI:16240"/>
        <dbReference type="ChEBI" id="CHEBI:28938"/>
        <dbReference type="ChEBI" id="CHEBI:58451"/>
        <dbReference type="ChEBI" id="CHEBI:597326"/>
        <dbReference type="EC" id="1.4.3.5"/>
    </reaction>
</comment>
<protein>
    <recommendedName>
        <fullName evidence="6">Pyridoxine/pyridoxamine 5'-phosphate oxidase</fullName>
        <ecNumber evidence="6">1.4.3.5</ecNumber>
    </recommendedName>
    <alternativeName>
        <fullName evidence="6">PNP/PMP oxidase</fullName>
        <shortName evidence="6">PNPOx</shortName>
    </alternativeName>
    <alternativeName>
        <fullName evidence="6">Pyridoxal 5'-phosphate synthase</fullName>
    </alternativeName>
</protein>
<evidence type="ECO:0000256" key="6">
    <source>
        <dbReference type="HAMAP-Rule" id="MF_01629"/>
    </source>
</evidence>
<feature type="domain" description="Pyridoxamine 5'-phosphate oxidase N-terminal" evidence="9">
    <location>
        <begin position="63"/>
        <end position="186"/>
    </location>
</feature>
<feature type="binding site" evidence="6 7">
    <location>
        <begin position="167"/>
        <end position="168"/>
    </location>
    <ligand>
        <name>FMN</name>
        <dbReference type="ChEBI" id="CHEBI:58210"/>
    </ligand>
</feature>
<feature type="region of interest" description="Disordered" evidence="8">
    <location>
        <begin position="1"/>
        <end position="37"/>
    </location>
</feature>
<dbReference type="Proteomes" id="UP000315037">
    <property type="component" value="Unassembled WGS sequence"/>
</dbReference>
<dbReference type="Pfam" id="PF01243">
    <property type="entry name" value="PNPOx_N"/>
    <property type="match status" value="1"/>
</dbReference>
<dbReference type="EC" id="1.4.3.5" evidence="6"/>
<feature type="binding site" evidence="6">
    <location>
        <position position="154"/>
    </location>
    <ligand>
        <name>substrate</name>
    </ligand>
</feature>
<evidence type="ECO:0000256" key="1">
    <source>
        <dbReference type="ARBA" id="ARBA00007301"/>
    </source>
</evidence>
<comment type="pathway">
    <text evidence="6">Cofactor metabolism; pyridoxal 5'-phosphate salvage; pyridoxal 5'-phosphate from pyridoxine 5'-phosphate: step 1/1.</text>
</comment>
<feature type="binding site" evidence="6 7">
    <location>
        <position position="213"/>
    </location>
    <ligand>
        <name>FMN</name>
        <dbReference type="ChEBI" id="CHEBI:58210"/>
    </ligand>
</feature>
<dbReference type="GO" id="GO:0008615">
    <property type="term" value="P:pyridoxine biosynthetic process"/>
    <property type="evidence" value="ECO:0007669"/>
    <property type="project" value="UniProtKB-UniRule"/>
</dbReference>
<evidence type="ECO:0000256" key="3">
    <source>
        <dbReference type="ARBA" id="ARBA00022643"/>
    </source>
</evidence>
<comment type="pathway">
    <text evidence="6">Cofactor metabolism; pyridoxal 5'-phosphate salvage; pyridoxal 5'-phosphate from pyridoxamine 5'-phosphate: step 1/1.</text>
</comment>
<dbReference type="GO" id="GO:0004733">
    <property type="term" value="F:pyridoxamine phosphate oxidase activity"/>
    <property type="evidence" value="ECO:0007669"/>
    <property type="project" value="UniProtKB-UniRule"/>
</dbReference>
<dbReference type="GO" id="GO:0010181">
    <property type="term" value="F:FMN binding"/>
    <property type="evidence" value="ECO:0007669"/>
    <property type="project" value="UniProtKB-UniRule"/>
</dbReference>
<evidence type="ECO:0000256" key="2">
    <source>
        <dbReference type="ARBA" id="ARBA00022630"/>
    </source>
</evidence>
<evidence type="ECO:0000256" key="5">
    <source>
        <dbReference type="ARBA" id="ARBA00023096"/>
    </source>
</evidence>
<comment type="caution">
    <text evidence="11">The sequence shown here is derived from an EMBL/GenBank/DDBJ whole genome shotgun (WGS) entry which is preliminary data.</text>
</comment>
<proteinExistence type="inferred from homology"/>
<comment type="catalytic activity">
    <reaction evidence="6">
        <text>pyridoxine 5'-phosphate + O2 = pyridoxal 5'-phosphate + H2O2</text>
        <dbReference type="Rhea" id="RHEA:15149"/>
        <dbReference type="ChEBI" id="CHEBI:15379"/>
        <dbReference type="ChEBI" id="CHEBI:16240"/>
        <dbReference type="ChEBI" id="CHEBI:58589"/>
        <dbReference type="ChEBI" id="CHEBI:597326"/>
        <dbReference type="EC" id="1.4.3.5"/>
    </reaction>
</comment>
<sequence>MADSPAPDPASSGSGSSQAAPPKHNNHNNNDIGALPAQELPDRPLIDLTADPFTLFGNWLHAAEETELNDPNAMAVATATPDGLPSVRILLLKGMDKNGFVFYTNADSLKGEELRENPQAALLFHWKSQRRQVRISGPVQPVSSEEADAYFASRSRLSQLGALASEQSRPLIDRAVFEKRLKDVQTRYKDEENIPRPENWKGYRVVPTSFEFWQERAYRLHDRARWRRPADLSGEAPGWMVTRLYP</sequence>
<feature type="binding site" evidence="6">
    <location>
        <begin position="219"/>
        <end position="221"/>
    </location>
    <ligand>
        <name>substrate</name>
    </ligand>
</feature>
<evidence type="ECO:0000259" key="10">
    <source>
        <dbReference type="Pfam" id="PF10590"/>
    </source>
</evidence>
<evidence type="ECO:0000259" key="9">
    <source>
        <dbReference type="Pfam" id="PF01243"/>
    </source>
</evidence>
<evidence type="ECO:0000256" key="8">
    <source>
        <dbReference type="SAM" id="MobiDB-lite"/>
    </source>
</evidence>
<reference evidence="11 12" key="1">
    <citation type="submission" date="2019-03" db="EMBL/GenBank/DDBJ databases">
        <title>The complete genome sequence of Neokomagataea sp. Jb2 NBRC113641.</title>
        <authorList>
            <person name="Chua K.-O."/>
            <person name="Chan K.-G."/>
            <person name="See-Too W.-S."/>
        </authorList>
    </citation>
    <scope>NUCLEOTIDE SEQUENCE [LARGE SCALE GENOMIC DNA]</scope>
    <source>
        <strain evidence="11 12">Jb2</strain>
    </source>
</reference>
<organism evidence="11 12">
    <name type="scientific">Oecophyllibacter saccharovorans</name>
    <dbReference type="NCBI Taxonomy" id="2558360"/>
    <lineage>
        <taxon>Bacteria</taxon>
        <taxon>Pseudomonadati</taxon>
        <taxon>Pseudomonadota</taxon>
        <taxon>Alphaproteobacteria</taxon>
        <taxon>Acetobacterales</taxon>
        <taxon>Acetobacteraceae</taxon>
        <taxon>Oecophyllibacter</taxon>
    </lineage>
</organism>
<dbReference type="SUPFAM" id="SSF50475">
    <property type="entry name" value="FMN-binding split barrel"/>
    <property type="match status" value="1"/>
</dbReference>
<keyword evidence="4 6" id="KW-0560">Oxidoreductase</keyword>
<feature type="binding site" evidence="6">
    <location>
        <position position="150"/>
    </location>
    <ligand>
        <name>substrate</name>
    </ligand>
</feature>
<keyword evidence="5 6" id="KW-0664">Pyridoxine biosynthesis</keyword>
<feature type="binding site" evidence="6 7">
    <location>
        <position position="132"/>
    </location>
    <ligand>
        <name>FMN</name>
        <dbReference type="ChEBI" id="CHEBI:58210"/>
    </ligand>
</feature>
<evidence type="ECO:0000256" key="4">
    <source>
        <dbReference type="ARBA" id="ARBA00023002"/>
    </source>
</evidence>
<accession>A0A506UQR4</accession>
<name>A0A506UQR4_9PROT</name>
<evidence type="ECO:0000313" key="11">
    <source>
        <dbReference type="EMBL" id="TPW35701.1"/>
    </source>
</evidence>
<evidence type="ECO:0000313" key="12">
    <source>
        <dbReference type="Proteomes" id="UP000315037"/>
    </source>
</evidence>
<dbReference type="InterPro" id="IPR019576">
    <property type="entry name" value="Pyridoxamine_oxidase_dimer_C"/>
</dbReference>
<dbReference type="InterPro" id="IPR019740">
    <property type="entry name" value="Pyridox_Oxase_CS"/>
</dbReference>
<dbReference type="PANTHER" id="PTHR10851:SF0">
    <property type="entry name" value="PYRIDOXINE-5'-PHOSPHATE OXIDASE"/>
    <property type="match status" value="1"/>
</dbReference>
<dbReference type="InterPro" id="IPR012349">
    <property type="entry name" value="Split_barrel_FMN-bd"/>
</dbReference>
<keyword evidence="12" id="KW-1185">Reference proteome</keyword>
<feature type="binding site" evidence="6 7">
    <location>
        <position position="110"/>
    </location>
    <ligand>
        <name>FMN</name>
        <dbReference type="ChEBI" id="CHEBI:58210"/>
    </ligand>
</feature>
<feature type="domain" description="Pyridoxine 5'-phosphate oxidase dimerisation C-terminal" evidence="10">
    <location>
        <begin position="200"/>
        <end position="246"/>
    </location>
</feature>
<dbReference type="Pfam" id="PF10590">
    <property type="entry name" value="PNP_phzG_C"/>
    <property type="match status" value="1"/>
</dbReference>
<comment type="function">
    <text evidence="6">Catalyzes the oxidation of either pyridoxine 5'-phosphate (PNP) or pyridoxamine 5'-phosphate (PMP) into pyridoxal 5'-phosphate (PLP).</text>
</comment>
<feature type="binding site" evidence="6">
    <location>
        <position position="158"/>
    </location>
    <ligand>
        <name>substrate</name>
    </ligand>
</feature>
<keyword evidence="3 6" id="KW-0288">FMN</keyword>
<comment type="similarity">
    <text evidence="1 6">Belongs to the pyridoxamine 5'-phosphate oxidase family.</text>
</comment>
<gene>
    <name evidence="6 11" type="primary">pdxH</name>
    <name evidence="11" type="ORF">E3202_01735</name>
</gene>
<dbReference type="NCBIfam" id="NF004231">
    <property type="entry name" value="PRK05679.1"/>
    <property type="match status" value="1"/>
</dbReference>
<dbReference type="InterPro" id="IPR011576">
    <property type="entry name" value="Pyridox_Oxase_N"/>
</dbReference>
<dbReference type="HAMAP" id="MF_01629">
    <property type="entry name" value="PdxH"/>
    <property type="match status" value="1"/>
</dbReference>
<dbReference type="AlphaFoldDB" id="A0A506UQR4"/>
<dbReference type="PIRSF" id="PIRSF000190">
    <property type="entry name" value="Pyd_amn-ph_oxd"/>
    <property type="match status" value="1"/>
</dbReference>